<dbReference type="Proteomes" id="UP000294855">
    <property type="component" value="Unassembled WGS sequence"/>
</dbReference>
<evidence type="ECO:0008006" key="3">
    <source>
        <dbReference type="Google" id="ProtNLM"/>
    </source>
</evidence>
<dbReference type="RefSeq" id="WP_133517615.1">
    <property type="nucleotide sequence ID" value="NZ_JAHDUW010000004.1"/>
</dbReference>
<dbReference type="AlphaFoldDB" id="A0A484F3P3"/>
<evidence type="ECO:0000313" key="2">
    <source>
        <dbReference type="Proteomes" id="UP000294855"/>
    </source>
</evidence>
<evidence type="ECO:0000313" key="1">
    <source>
        <dbReference type="EMBL" id="TDQ68223.1"/>
    </source>
</evidence>
<dbReference type="OrthoDB" id="18771at2157"/>
<name>A0A484F3P3_9EURY</name>
<organism evidence="1 2">
    <name type="scientific">Methanimicrococcus blatticola</name>
    <dbReference type="NCBI Taxonomy" id="91560"/>
    <lineage>
        <taxon>Archaea</taxon>
        <taxon>Methanobacteriati</taxon>
        <taxon>Methanobacteriota</taxon>
        <taxon>Stenosarchaea group</taxon>
        <taxon>Methanomicrobia</taxon>
        <taxon>Methanosarcinales</taxon>
        <taxon>Methanosarcinaceae</taxon>
        <taxon>Methanimicrococcus</taxon>
    </lineage>
</organism>
<gene>
    <name evidence="1" type="ORF">C7391_1161</name>
</gene>
<accession>A0A484F3P3</accession>
<keyword evidence="2" id="KW-1185">Reference proteome</keyword>
<protein>
    <recommendedName>
        <fullName evidence="3">Polymerase nucleotidyl transferase domain-containing protein</fullName>
    </recommendedName>
</protein>
<dbReference type="EMBL" id="SNYS01000009">
    <property type="protein sequence ID" value="TDQ68223.1"/>
    <property type="molecule type" value="Genomic_DNA"/>
</dbReference>
<comment type="caution">
    <text evidence="1">The sequence shown here is derived from an EMBL/GenBank/DDBJ whole genome shotgun (WGS) entry which is preliminary data.</text>
</comment>
<sequence>MIQSKPEEFKDPILRDFFVTKNGLIFSVPDYFHPPEGIRSVLRYIPDVNGPRVSQINGKRYRKAEFNESFDYLKEKHPDWVFDVAIVPRSEIIEILKPNAVVKDILSGKRKNSAAFELIHRFMEAGISADAMGITGSILAGLENDESDIDFLVYGTDWIIAKDVLTELKKEDADKTDFRYQISDLDNEMWHTVYKKRKSPLSFNDFFNHEIRKGNRGMFVGAGADGKNVYFDLLFARSKDQLQSTTPIQRGTDTEKIIIEAVVTNADFAFDSPAIYLINHDEIDEIYSYTHTYAGQALAGEKIRARGIVEVIGNKKRLVIGTSREAEDEWMISLSLLEAQDIE</sequence>
<proteinExistence type="predicted"/>
<reference evidence="1 2" key="1">
    <citation type="submission" date="2019-03" db="EMBL/GenBank/DDBJ databases">
        <title>Genomic Encyclopedia of Type Strains, Phase IV (KMG-IV): sequencing the most valuable type-strain genomes for metagenomic binning, comparative biology and taxonomic classification.</title>
        <authorList>
            <person name="Goeker M."/>
        </authorList>
    </citation>
    <scope>NUCLEOTIDE SEQUENCE [LARGE SCALE GENOMIC DNA]</scope>
    <source>
        <strain evidence="1 2">DSM 13328</strain>
    </source>
</reference>